<dbReference type="InterPro" id="IPR022742">
    <property type="entry name" value="Hydrolase_4"/>
</dbReference>
<dbReference type="AlphaFoldDB" id="A0A2N3PNG1"/>
<evidence type="ECO:0000259" key="2">
    <source>
        <dbReference type="Pfam" id="PF12146"/>
    </source>
</evidence>
<dbReference type="PANTHER" id="PTHR12277">
    <property type="entry name" value="ALPHA/BETA HYDROLASE DOMAIN-CONTAINING PROTEIN"/>
    <property type="match status" value="1"/>
</dbReference>
<dbReference type="EMBL" id="PIUM01000041">
    <property type="protein sequence ID" value="PKU21920.1"/>
    <property type="molecule type" value="Genomic_DNA"/>
</dbReference>
<keyword evidence="3" id="KW-0378">Hydrolase</keyword>
<protein>
    <submittedName>
        <fullName evidence="3">Alpha/beta hydrolase</fullName>
    </submittedName>
</protein>
<dbReference type="GO" id="GO:0016787">
    <property type="term" value="F:hydrolase activity"/>
    <property type="evidence" value="ECO:0007669"/>
    <property type="project" value="UniProtKB-KW"/>
</dbReference>
<sequence>MVRFPLLSGNSLLQILAWCLAASIAIYLLAVGIMVFRQRSLLYRPLPAPADPQSAGVTWMRRVERNGRLQGWFAPPPSPDAPILVFFHGNRGTLARVAAKTTPWRDAGVGVFAATYRGYEGNPGHPSEAGLYEDGRAALDWLSQAGFSAAQLILYGESLGTGIVTQLATERTCRGVILEAPFSSMTEIAAGRYPWLPCRWLLRDRFDNLSKIGDITVPLMILHGARDRTVPLVHARRLAAAAPEARLVVLEEADHLNLYESGGMAPLLSFIKDL</sequence>
<dbReference type="Pfam" id="PF12146">
    <property type="entry name" value="Hydrolase_4"/>
    <property type="match status" value="1"/>
</dbReference>
<comment type="caution">
    <text evidence="3">The sequence shown here is derived from an EMBL/GenBank/DDBJ whole genome shotgun (WGS) entry which is preliminary data.</text>
</comment>
<evidence type="ECO:0000256" key="1">
    <source>
        <dbReference type="SAM" id="Phobius"/>
    </source>
</evidence>
<feature type="domain" description="Serine aminopeptidase S33" evidence="2">
    <location>
        <begin position="83"/>
        <end position="187"/>
    </location>
</feature>
<organism evidence="3 4">
    <name type="scientific">Telmatospirillum siberiense</name>
    <dbReference type="NCBI Taxonomy" id="382514"/>
    <lineage>
        <taxon>Bacteria</taxon>
        <taxon>Pseudomonadati</taxon>
        <taxon>Pseudomonadota</taxon>
        <taxon>Alphaproteobacteria</taxon>
        <taxon>Rhodospirillales</taxon>
        <taxon>Rhodospirillaceae</taxon>
        <taxon>Telmatospirillum</taxon>
    </lineage>
</organism>
<dbReference type="Proteomes" id="UP000233293">
    <property type="component" value="Unassembled WGS sequence"/>
</dbReference>
<evidence type="ECO:0000313" key="3">
    <source>
        <dbReference type="EMBL" id="PKU21920.1"/>
    </source>
</evidence>
<accession>A0A2N3PNG1</accession>
<name>A0A2N3PNG1_9PROT</name>
<feature type="transmembrane region" description="Helical" evidence="1">
    <location>
        <begin position="12"/>
        <end position="36"/>
    </location>
</feature>
<keyword evidence="1" id="KW-0812">Transmembrane</keyword>
<dbReference type="Gene3D" id="3.40.50.1820">
    <property type="entry name" value="alpha/beta hydrolase"/>
    <property type="match status" value="1"/>
</dbReference>
<keyword evidence="1" id="KW-1133">Transmembrane helix</keyword>
<reference evidence="4" key="1">
    <citation type="submission" date="2017-12" db="EMBL/GenBank/DDBJ databases">
        <title>Draft genome sequence of Telmatospirillum siberiense 26-4b1T, an acidotolerant peatland alphaproteobacterium potentially involved in sulfur cycling.</title>
        <authorList>
            <person name="Hausmann B."/>
            <person name="Pjevac P."/>
            <person name="Schreck K."/>
            <person name="Herbold C.W."/>
            <person name="Daims H."/>
            <person name="Wagner M."/>
            <person name="Pester M."/>
            <person name="Loy A."/>
        </authorList>
    </citation>
    <scope>NUCLEOTIDE SEQUENCE [LARGE SCALE GENOMIC DNA]</scope>
    <source>
        <strain evidence="4">26-4b1</strain>
    </source>
</reference>
<keyword evidence="4" id="KW-1185">Reference proteome</keyword>
<gene>
    <name evidence="3" type="ORF">CWS72_24345</name>
</gene>
<dbReference type="InterPro" id="IPR029058">
    <property type="entry name" value="AB_hydrolase_fold"/>
</dbReference>
<proteinExistence type="predicted"/>
<keyword evidence="1" id="KW-0472">Membrane</keyword>
<evidence type="ECO:0000313" key="4">
    <source>
        <dbReference type="Proteomes" id="UP000233293"/>
    </source>
</evidence>
<dbReference type="SUPFAM" id="SSF53474">
    <property type="entry name" value="alpha/beta-Hydrolases"/>
    <property type="match status" value="1"/>
</dbReference>